<evidence type="ECO:0000313" key="3">
    <source>
        <dbReference type="Proteomes" id="UP000314294"/>
    </source>
</evidence>
<feature type="region of interest" description="Disordered" evidence="1">
    <location>
        <begin position="71"/>
        <end position="91"/>
    </location>
</feature>
<dbReference type="Proteomes" id="UP000314294">
    <property type="component" value="Unassembled WGS sequence"/>
</dbReference>
<feature type="region of interest" description="Disordered" evidence="1">
    <location>
        <begin position="1"/>
        <end position="25"/>
    </location>
</feature>
<dbReference type="AlphaFoldDB" id="A0A4Z2J9Y5"/>
<sequence length="91" mass="9600">MYSSNASLHSSVRVTPPPLSENTETGLELAHINTPQSHRLNSLLSHNHIGDGIIRATTLKPGGILLRCDRLPSPGSNSLSPSPAPILSRGS</sequence>
<proteinExistence type="predicted"/>
<accession>A0A4Z2J9Y5</accession>
<feature type="compositionally biased region" description="Polar residues" evidence="1">
    <location>
        <begin position="1"/>
        <end position="13"/>
    </location>
</feature>
<name>A0A4Z2J9Y5_9TELE</name>
<evidence type="ECO:0000256" key="1">
    <source>
        <dbReference type="SAM" id="MobiDB-lite"/>
    </source>
</evidence>
<protein>
    <submittedName>
        <fullName evidence="2">Uncharacterized protein</fullName>
    </submittedName>
</protein>
<dbReference type="EMBL" id="SRLO01000015">
    <property type="protein sequence ID" value="TNN86513.1"/>
    <property type="molecule type" value="Genomic_DNA"/>
</dbReference>
<evidence type="ECO:0000313" key="2">
    <source>
        <dbReference type="EMBL" id="TNN86513.1"/>
    </source>
</evidence>
<reference evidence="2 3" key="1">
    <citation type="submission" date="2019-03" db="EMBL/GenBank/DDBJ databases">
        <title>First draft genome of Liparis tanakae, snailfish: a comprehensive survey of snailfish specific genes.</title>
        <authorList>
            <person name="Kim W."/>
            <person name="Song I."/>
            <person name="Jeong J.-H."/>
            <person name="Kim D."/>
            <person name="Kim S."/>
            <person name="Ryu S."/>
            <person name="Song J.Y."/>
            <person name="Lee S.K."/>
        </authorList>
    </citation>
    <scope>NUCLEOTIDE SEQUENCE [LARGE SCALE GENOMIC DNA]</scope>
    <source>
        <tissue evidence="2">Muscle</tissue>
    </source>
</reference>
<comment type="caution">
    <text evidence="2">The sequence shown here is derived from an EMBL/GenBank/DDBJ whole genome shotgun (WGS) entry which is preliminary data.</text>
</comment>
<keyword evidence="3" id="KW-1185">Reference proteome</keyword>
<gene>
    <name evidence="2" type="ORF">EYF80_003283</name>
</gene>
<organism evidence="2 3">
    <name type="scientific">Liparis tanakae</name>
    <name type="common">Tanaka's snailfish</name>
    <dbReference type="NCBI Taxonomy" id="230148"/>
    <lineage>
        <taxon>Eukaryota</taxon>
        <taxon>Metazoa</taxon>
        <taxon>Chordata</taxon>
        <taxon>Craniata</taxon>
        <taxon>Vertebrata</taxon>
        <taxon>Euteleostomi</taxon>
        <taxon>Actinopterygii</taxon>
        <taxon>Neopterygii</taxon>
        <taxon>Teleostei</taxon>
        <taxon>Neoteleostei</taxon>
        <taxon>Acanthomorphata</taxon>
        <taxon>Eupercaria</taxon>
        <taxon>Perciformes</taxon>
        <taxon>Cottioidei</taxon>
        <taxon>Cottales</taxon>
        <taxon>Liparidae</taxon>
        <taxon>Liparis</taxon>
    </lineage>
</organism>
<feature type="compositionally biased region" description="Low complexity" evidence="1">
    <location>
        <begin position="72"/>
        <end position="81"/>
    </location>
</feature>